<keyword evidence="3" id="KW-1185">Reference proteome</keyword>
<sequence>MDAHPNAIPPVTRGGLAVTLVSASTLRAASRVAAAVTGSPEAADPQVVEAPDGDSGRLGAELAEGLIADVDDGRRGLAVVALEPAADPLEVALVLEHVVEARHPGSTPIGVLDVVAVSSVAEIRDVLLDPRDDDADPFDAGERLAGRLECASVVVLADLDPDRPTADARRVVALIGLLAPDARIVTHGDRDALVPVPVRIARQRVRRLAAGMGWQAALAGRLPARLAVLAAPDGPSDQAAPMGVHVFRDPRPFHPGRLRRAVACELVPGPAGRIVRSRGLVRLASRPETVGQWSTAGDVLSLDPTGMPSWDPESPAGQEIAFVGEGLDGEALDRILGACLLEPAELVAGPDAWRAYADPFPAWDTEHRH</sequence>
<feature type="domain" description="CobW C-terminal" evidence="1">
    <location>
        <begin position="242"/>
        <end position="340"/>
    </location>
</feature>
<organism evidence="2 3">
    <name type="scientific">Clavibacter tessellarius</name>
    <dbReference type="NCBI Taxonomy" id="31965"/>
    <lineage>
        <taxon>Bacteria</taxon>
        <taxon>Bacillati</taxon>
        <taxon>Actinomycetota</taxon>
        <taxon>Actinomycetes</taxon>
        <taxon>Micrococcales</taxon>
        <taxon>Microbacteriaceae</taxon>
        <taxon>Clavibacter</taxon>
    </lineage>
</organism>
<dbReference type="PANTHER" id="PTHR43603">
    <property type="entry name" value="COBW DOMAIN-CONTAINING PROTEIN DDB_G0274527"/>
    <property type="match status" value="1"/>
</dbReference>
<dbReference type="InterPro" id="IPR011629">
    <property type="entry name" value="CobW-like_C"/>
</dbReference>
<evidence type="ECO:0000313" key="2">
    <source>
        <dbReference type="EMBL" id="OQJ62261.1"/>
    </source>
</evidence>
<dbReference type="EMBL" id="MZMQ01000001">
    <property type="protein sequence ID" value="OQJ62261.1"/>
    <property type="molecule type" value="Genomic_DNA"/>
</dbReference>
<comment type="caution">
    <text evidence="2">The sequence shown here is derived from an EMBL/GenBank/DDBJ whole genome shotgun (WGS) entry which is preliminary data.</text>
</comment>
<proteinExistence type="predicted"/>
<name>A0A225CC21_9MICO</name>
<dbReference type="AlphaFoldDB" id="A0A225CC21"/>
<dbReference type="Pfam" id="PF07683">
    <property type="entry name" value="CobW_C"/>
    <property type="match status" value="1"/>
</dbReference>
<dbReference type="PANTHER" id="PTHR43603:SF1">
    <property type="entry name" value="ZINC-REGULATED GTPASE METALLOPROTEIN ACTIVATOR 1"/>
    <property type="match status" value="1"/>
</dbReference>
<gene>
    <name evidence="2" type="ORF">B5P24_04190</name>
</gene>
<dbReference type="OrthoDB" id="9808822at2"/>
<dbReference type="RefSeq" id="WP_094126649.1">
    <property type="nucleotide sequence ID" value="NZ_CP040788.1"/>
</dbReference>
<accession>A0A225CC21</accession>
<dbReference type="Proteomes" id="UP000215316">
    <property type="component" value="Unassembled WGS sequence"/>
</dbReference>
<evidence type="ECO:0000313" key="3">
    <source>
        <dbReference type="Proteomes" id="UP000215316"/>
    </source>
</evidence>
<evidence type="ECO:0000259" key="1">
    <source>
        <dbReference type="SMART" id="SM00833"/>
    </source>
</evidence>
<dbReference type="SMART" id="SM00833">
    <property type="entry name" value="CobW_C"/>
    <property type="match status" value="1"/>
</dbReference>
<dbReference type="SUPFAM" id="SSF90002">
    <property type="entry name" value="Hypothetical protein YjiA, C-terminal domain"/>
    <property type="match status" value="1"/>
</dbReference>
<protein>
    <submittedName>
        <fullName evidence="2">Cobalamin biosynthesis protein CobW</fullName>
    </submittedName>
</protein>
<dbReference type="InterPro" id="IPR051927">
    <property type="entry name" value="Zn_Chap_cDPG_Synth"/>
</dbReference>
<reference evidence="2" key="1">
    <citation type="submission" date="2017-08" db="EMBL/GenBank/DDBJ databases">
        <title>Genomes of multiple Clavibacter strains from different subspecies.</title>
        <authorList>
            <person name="Yuan X.-K."/>
            <person name="Li X.-S."/>
            <person name="Nie J."/>
            <person name="De Boer S.H."/>
        </authorList>
    </citation>
    <scope>NUCLEOTIDE SEQUENCE [LARGE SCALE GENOMIC DNA]</scope>
    <source>
        <strain evidence="2">ATCC 33566</strain>
    </source>
</reference>